<dbReference type="PROSITE" id="PS51841">
    <property type="entry name" value="LTD"/>
    <property type="match status" value="2"/>
</dbReference>
<dbReference type="InterPro" id="IPR001322">
    <property type="entry name" value="Lamin_tail_dom"/>
</dbReference>
<evidence type="ECO:0000313" key="2">
    <source>
        <dbReference type="EMBL" id="MBE9118335.1"/>
    </source>
</evidence>
<dbReference type="InterPro" id="IPR036415">
    <property type="entry name" value="Lamin_tail_dom_sf"/>
</dbReference>
<protein>
    <submittedName>
        <fullName evidence="2">Lamin tail domain-containing protein</fullName>
    </submittedName>
</protein>
<dbReference type="Gene3D" id="2.60.40.1260">
    <property type="entry name" value="Lamin Tail domain"/>
    <property type="match status" value="2"/>
</dbReference>
<accession>A0A8J7JEN4</accession>
<reference evidence="2" key="1">
    <citation type="submission" date="2020-10" db="EMBL/GenBank/DDBJ databases">
        <authorList>
            <person name="Castelo-Branco R."/>
            <person name="Eusebio N."/>
            <person name="Adriana R."/>
            <person name="Vieira A."/>
            <person name="Brugerolle De Fraissinette N."/>
            <person name="Rezende De Castro R."/>
            <person name="Schneider M.P."/>
            <person name="Vasconcelos V."/>
            <person name="Leao P.N."/>
        </authorList>
    </citation>
    <scope>NUCLEOTIDE SEQUENCE</scope>
    <source>
        <strain evidence="2">LEGE 07157</strain>
    </source>
</reference>
<dbReference type="InterPro" id="IPR036691">
    <property type="entry name" value="Endo/exonu/phosph_ase_sf"/>
</dbReference>
<keyword evidence="3" id="KW-1185">Reference proteome</keyword>
<feature type="domain" description="LTD" evidence="1">
    <location>
        <begin position="194"/>
        <end position="329"/>
    </location>
</feature>
<dbReference type="SUPFAM" id="SSF74853">
    <property type="entry name" value="Lamin A/C globular tail domain"/>
    <property type="match status" value="2"/>
</dbReference>
<proteinExistence type="predicted"/>
<dbReference type="SUPFAM" id="SSF56219">
    <property type="entry name" value="DNase I-like"/>
    <property type="match status" value="1"/>
</dbReference>
<evidence type="ECO:0000259" key="1">
    <source>
        <dbReference type="PROSITE" id="PS51841"/>
    </source>
</evidence>
<dbReference type="RefSeq" id="WP_194031422.1">
    <property type="nucleotide sequence ID" value="NZ_JADEWZ010000044.1"/>
</dbReference>
<dbReference type="PANTHER" id="PTHR42834">
    <property type="entry name" value="ENDONUCLEASE/EXONUCLEASE/PHOSPHATASE FAMILY PROTEIN (AFU_ORTHOLOGUE AFUA_3G09210)"/>
    <property type="match status" value="1"/>
</dbReference>
<dbReference type="CDD" id="cd04486">
    <property type="entry name" value="YhcR_OBF_like"/>
    <property type="match status" value="1"/>
</dbReference>
<comment type="caution">
    <text evidence="2">The sequence shown here is derived from an EMBL/GenBank/DDBJ whole genome shotgun (WGS) entry which is preliminary data.</text>
</comment>
<name>A0A8J7JEN4_9CYAN</name>
<dbReference type="AlphaFoldDB" id="A0A8J7JEN4"/>
<dbReference type="Gene3D" id="3.60.10.10">
    <property type="entry name" value="Endonuclease/exonuclease/phosphatase"/>
    <property type="match status" value="1"/>
</dbReference>
<organism evidence="2 3">
    <name type="scientific">Lusitaniella coriacea LEGE 07157</name>
    <dbReference type="NCBI Taxonomy" id="945747"/>
    <lineage>
        <taxon>Bacteria</taxon>
        <taxon>Bacillati</taxon>
        <taxon>Cyanobacteriota</taxon>
        <taxon>Cyanophyceae</taxon>
        <taxon>Spirulinales</taxon>
        <taxon>Lusitaniellaceae</taxon>
        <taxon>Lusitaniella</taxon>
    </lineage>
</organism>
<dbReference type="PANTHER" id="PTHR42834:SF1">
    <property type="entry name" value="ENDONUCLEASE_EXONUCLEASE_PHOSPHATASE FAMILY PROTEIN (AFU_ORTHOLOGUE AFUA_3G09210)"/>
    <property type="match status" value="1"/>
</dbReference>
<dbReference type="EMBL" id="JADEWZ010000044">
    <property type="protein sequence ID" value="MBE9118335.1"/>
    <property type="molecule type" value="Genomic_DNA"/>
</dbReference>
<dbReference type="GO" id="GO:0003824">
    <property type="term" value="F:catalytic activity"/>
    <property type="evidence" value="ECO:0007669"/>
    <property type="project" value="InterPro"/>
</dbReference>
<dbReference type="Pfam" id="PF00932">
    <property type="entry name" value="LTD"/>
    <property type="match status" value="2"/>
</dbReference>
<sequence length="1019" mass="106368">MPLTTNILRGGIAIDEILVDPNGRNNFDTDGNGTADALDEFVEIHNQSANPIDISGLQLWDAGQRNWFTFPDGTILGAGKSAVVIASLQPGGSLPATTDGNLAFNANSDRAILQNNGDNVVLYDPTADQYIQLTYNDAFTHNPPFNYSNFSRTATRVGFVEEWGENVDGVSLVRFPAGNENIVLHNTLSPDAASPGAATRVVTNPVTGWAINEILADPAFGLTGDANGDGAVDASQDEFVELVNNTGVAADISGWTLSDSAGVRHTFSPGTIVPQNGAIVVFGGGRPTGLFGNAIVQTASTGALDLDDINDTVTLSNGLVDVATYTYGLEAGNDQSINLNPDLSGVDPLTQHSLIVGSGGRLFSPGTQVNGMAFPGNVTFDNFPIFQIQGTSHISPLTGRLVSTAGIVTAVESDGFYLQDPRGDGNNATSDAIFVFTGTAPTVAVGDLSIVSGRVGEFTLGGVATRNLSVTQISGNPVVTTFSSGNPLPPAVLLGTGGRTPPTDIVDDDNFTRFDPDTDGIDFYESLEGMRVTVQNAVAVSPSNELGEIFTLADNGLGATGTSTRGTIHRSATDANPERIQVQVDRDLLPGFAPTVNVGDTLGNVTGVVDYSNGNFEVKATDLFAPVPGGLQPETTTLVGTADQLTIASLNGNNLDPAIEQGASRFNVDDDIGSGKFAAIANQIVNNLKNPDIIALQDIQDNSGADDDGTVDASLTYQTLINAITAAGGVGYQFFDLPPTNGQDGGMLGGNSRVGYLYNPGRVGVVPDSGKRIGVDALGADLPGFTSARKSLATTFSFNGENVTLVNNDFSPQSGSSALFGSVQPPVNGGAAIRNQQAFTVNDFVGDLLEKTPDANVVVLGNFNEFDWGASLQTLKGDDLLDLTETLPENERYSSILDGNASALDRAFISNNLSAITEFDIVHTNSEFANTPSDRDPLLTRISLPNAPTVPDVFPGDLDNPIVIPFDIPDLGGVIPFGSGSLPISDILQDPLNFNGNDFANTLQGIVDDLTSQIPNLPF</sequence>
<feature type="domain" description="LTD" evidence="1">
    <location>
        <begin position="1"/>
        <end position="137"/>
    </location>
</feature>
<evidence type="ECO:0000313" key="3">
    <source>
        <dbReference type="Proteomes" id="UP000654482"/>
    </source>
</evidence>
<dbReference type="Proteomes" id="UP000654482">
    <property type="component" value="Unassembled WGS sequence"/>
</dbReference>
<gene>
    <name evidence="2" type="ORF">IQ249_20795</name>
</gene>